<organism evidence="2">
    <name type="scientific">Meiothermus ruber</name>
    <dbReference type="NCBI Taxonomy" id="277"/>
    <lineage>
        <taxon>Bacteria</taxon>
        <taxon>Thermotogati</taxon>
        <taxon>Deinococcota</taxon>
        <taxon>Deinococci</taxon>
        <taxon>Thermales</taxon>
        <taxon>Thermaceae</taxon>
        <taxon>Meiothermus</taxon>
    </lineage>
</organism>
<gene>
    <name evidence="2" type="ORF">ENS82_01510</name>
</gene>
<sequence length="202" mass="23373">MYLPQHFAVTDPAVLFDLMQQFGFATLVSVHEGRPFATQIPFTLYPERNLLASHIARANPQWTSFDQNQEVLVIFQGDHTYISPSWYEKHPSVPTWNYMTVHVYGKVQIVEESAAVKALLRDLVVQYEQQWKMEELPQDYLHGMMKGIVAFQIEITRLLGKFKLSQNRSQADRERVIAALEQSPNPSDRAVARQMKKHSEQV</sequence>
<feature type="region of interest" description="Disordered" evidence="1">
    <location>
        <begin position="181"/>
        <end position="202"/>
    </location>
</feature>
<dbReference type="PANTHER" id="PTHR35802:SF1">
    <property type="entry name" value="PROTEASE SYNTHASE AND SPORULATION PROTEIN PAI 2"/>
    <property type="match status" value="1"/>
</dbReference>
<dbReference type="EMBL" id="DSWI01000008">
    <property type="protein sequence ID" value="HFG19382.1"/>
    <property type="molecule type" value="Genomic_DNA"/>
</dbReference>
<name>A0A7C3HQF5_MEIRU</name>
<dbReference type="InterPro" id="IPR007396">
    <property type="entry name" value="TR_PAI2-type"/>
</dbReference>
<dbReference type="SUPFAM" id="SSF50475">
    <property type="entry name" value="FMN-binding split barrel"/>
    <property type="match status" value="1"/>
</dbReference>
<comment type="caution">
    <text evidence="2">The sequence shown here is derived from an EMBL/GenBank/DDBJ whole genome shotgun (WGS) entry which is preliminary data.</text>
</comment>
<dbReference type="PANTHER" id="PTHR35802">
    <property type="entry name" value="PROTEASE SYNTHASE AND SPORULATION PROTEIN PAI 2"/>
    <property type="match status" value="1"/>
</dbReference>
<accession>A0A7C3HQF5</accession>
<dbReference type="RefSeq" id="WP_409654853.1">
    <property type="nucleotide sequence ID" value="NZ_JBKBUW010000007.1"/>
</dbReference>
<dbReference type="InterPro" id="IPR012349">
    <property type="entry name" value="Split_barrel_FMN-bd"/>
</dbReference>
<dbReference type="PIRSF" id="PIRSF010372">
    <property type="entry name" value="PaiB"/>
    <property type="match status" value="1"/>
</dbReference>
<dbReference type="AlphaFoldDB" id="A0A7C3HQF5"/>
<reference evidence="2" key="1">
    <citation type="journal article" date="2020" name="mSystems">
        <title>Genome- and Community-Level Interaction Insights into Carbon Utilization and Element Cycling Functions of Hydrothermarchaeota in Hydrothermal Sediment.</title>
        <authorList>
            <person name="Zhou Z."/>
            <person name="Liu Y."/>
            <person name="Xu W."/>
            <person name="Pan J."/>
            <person name="Luo Z.H."/>
            <person name="Li M."/>
        </authorList>
    </citation>
    <scope>NUCLEOTIDE SEQUENCE [LARGE SCALE GENOMIC DNA]</scope>
    <source>
        <strain evidence="2">SpSt-524</strain>
    </source>
</reference>
<evidence type="ECO:0000256" key="1">
    <source>
        <dbReference type="SAM" id="MobiDB-lite"/>
    </source>
</evidence>
<dbReference type="Pfam" id="PF04299">
    <property type="entry name" value="FMN_bind_2"/>
    <property type="match status" value="1"/>
</dbReference>
<evidence type="ECO:0000313" key="2">
    <source>
        <dbReference type="EMBL" id="HFG19382.1"/>
    </source>
</evidence>
<dbReference type="Gene3D" id="2.30.110.10">
    <property type="entry name" value="Electron Transport, Fmn-binding Protein, Chain A"/>
    <property type="match status" value="1"/>
</dbReference>
<protein>
    <submittedName>
        <fullName evidence="2">FMN-binding negative transcriptional regulator</fullName>
    </submittedName>
</protein>
<proteinExistence type="predicted"/>